<dbReference type="PANTHER" id="PTHR12526">
    <property type="entry name" value="GLYCOSYLTRANSFERASE"/>
    <property type="match status" value="1"/>
</dbReference>
<dbReference type="EMBL" id="QDGZ01000005">
    <property type="protein sequence ID" value="PVG82433.1"/>
    <property type="molecule type" value="Genomic_DNA"/>
</dbReference>
<evidence type="ECO:0000256" key="1">
    <source>
        <dbReference type="ARBA" id="ARBA00022679"/>
    </source>
</evidence>
<organism evidence="3 4">
    <name type="scientific">Nocardioides gansuensis</name>
    <dbReference type="NCBI Taxonomy" id="2138300"/>
    <lineage>
        <taxon>Bacteria</taxon>
        <taxon>Bacillati</taxon>
        <taxon>Actinomycetota</taxon>
        <taxon>Actinomycetes</taxon>
        <taxon>Propionibacteriales</taxon>
        <taxon>Nocardioidaceae</taxon>
        <taxon>Nocardioides</taxon>
    </lineage>
</organism>
<accession>A0A2T8F9S0</accession>
<reference evidence="3 4" key="1">
    <citation type="submission" date="2018-04" db="EMBL/GenBank/DDBJ databases">
        <title>Genome of Nocardioides gansuensis WSJ-1.</title>
        <authorList>
            <person name="Wu S."/>
            <person name="Wang G."/>
        </authorList>
    </citation>
    <scope>NUCLEOTIDE SEQUENCE [LARGE SCALE GENOMIC DNA]</scope>
    <source>
        <strain evidence="3 4">WSJ-1</strain>
    </source>
</reference>
<dbReference type="PANTHER" id="PTHR12526:SF627">
    <property type="entry name" value="D-RHAMNOSYLTRANSFERASE WBPZ"/>
    <property type="match status" value="1"/>
</dbReference>
<comment type="caution">
    <text evidence="3">The sequence shown here is derived from an EMBL/GenBank/DDBJ whole genome shotgun (WGS) entry which is preliminary data.</text>
</comment>
<gene>
    <name evidence="3" type="ORF">DDE18_13290</name>
</gene>
<evidence type="ECO:0000313" key="3">
    <source>
        <dbReference type="EMBL" id="PVG82433.1"/>
    </source>
</evidence>
<keyword evidence="4" id="KW-1185">Reference proteome</keyword>
<dbReference type="Proteomes" id="UP000246018">
    <property type="component" value="Unassembled WGS sequence"/>
</dbReference>
<dbReference type="GO" id="GO:0016757">
    <property type="term" value="F:glycosyltransferase activity"/>
    <property type="evidence" value="ECO:0007669"/>
    <property type="project" value="InterPro"/>
</dbReference>
<dbReference type="OrthoDB" id="9794513at2"/>
<dbReference type="SUPFAM" id="SSF53756">
    <property type="entry name" value="UDP-Glycosyltransferase/glycogen phosphorylase"/>
    <property type="match status" value="1"/>
</dbReference>
<name>A0A2T8F9S0_9ACTN</name>
<dbReference type="Pfam" id="PF00534">
    <property type="entry name" value="Glycos_transf_1"/>
    <property type="match status" value="1"/>
</dbReference>
<dbReference type="Gene3D" id="3.40.50.2000">
    <property type="entry name" value="Glycogen Phosphorylase B"/>
    <property type="match status" value="1"/>
</dbReference>
<feature type="domain" description="Glycosyl transferase family 1" evidence="2">
    <location>
        <begin position="204"/>
        <end position="290"/>
    </location>
</feature>
<dbReference type="InterPro" id="IPR001296">
    <property type="entry name" value="Glyco_trans_1"/>
</dbReference>
<proteinExistence type="predicted"/>
<evidence type="ECO:0000259" key="2">
    <source>
        <dbReference type="Pfam" id="PF00534"/>
    </source>
</evidence>
<evidence type="ECO:0000313" key="4">
    <source>
        <dbReference type="Proteomes" id="UP000246018"/>
    </source>
</evidence>
<keyword evidence="1 3" id="KW-0808">Transferase</keyword>
<dbReference type="RefSeq" id="WP_116572737.1">
    <property type="nucleotide sequence ID" value="NZ_QDGZ01000005.1"/>
</dbReference>
<dbReference type="AlphaFoldDB" id="A0A2T8F9S0"/>
<sequence>MRVLVWHVHGSWLTSFLQGSHDYLLPTLPGRGPDGLGRAASWDWPASAVEMSPAELADAAVDVVVVQRPHELELATRWLGRRPGRDVAAVYLEHNTPGGDVPFTRHPLAGQSEIPVVHVTAFNALMWDCGDAPVHVVEHGIVDPGRRWTGELARAAVVLNDPVRRGRAVGSDLVEELARDTPVDLFGMRVSGFGGGVSAHESLTQAELHDALALRRVYVHTPRWTSLGLSLLEAMHLGMPAVALASTEAWRAVPPGGGCLVPGPAAMRAAVHRLLADRALAADLGAAGREHVRTRYGLARFLREWDEVLADVITR</sequence>
<protein>
    <submittedName>
        <fullName evidence="3">Glycosyl transferase</fullName>
    </submittedName>
</protein>